<feature type="region of interest" description="Disordered" evidence="2">
    <location>
        <begin position="1"/>
        <end position="88"/>
    </location>
</feature>
<feature type="region of interest" description="Disordered" evidence="2">
    <location>
        <begin position="360"/>
        <end position="380"/>
    </location>
</feature>
<evidence type="ECO:0000256" key="2">
    <source>
        <dbReference type="SAM" id="MobiDB-lite"/>
    </source>
</evidence>
<organism evidence="3 4">
    <name type="scientific">Microdochium trichocladiopsis</name>
    <dbReference type="NCBI Taxonomy" id="1682393"/>
    <lineage>
        <taxon>Eukaryota</taxon>
        <taxon>Fungi</taxon>
        <taxon>Dikarya</taxon>
        <taxon>Ascomycota</taxon>
        <taxon>Pezizomycotina</taxon>
        <taxon>Sordariomycetes</taxon>
        <taxon>Xylariomycetidae</taxon>
        <taxon>Xylariales</taxon>
        <taxon>Microdochiaceae</taxon>
        <taxon>Microdochium</taxon>
    </lineage>
</organism>
<dbReference type="OrthoDB" id="10683191at2759"/>
<feature type="region of interest" description="Disordered" evidence="2">
    <location>
        <begin position="178"/>
        <end position="220"/>
    </location>
</feature>
<comment type="caution">
    <text evidence="3">The sequence shown here is derived from an EMBL/GenBank/DDBJ whole genome shotgun (WGS) entry which is preliminary data.</text>
</comment>
<accession>A0A9P8YAM4</accession>
<name>A0A9P8YAM4_9PEZI</name>
<feature type="region of interest" description="Disordered" evidence="2">
    <location>
        <begin position="444"/>
        <end position="745"/>
    </location>
</feature>
<feature type="compositionally biased region" description="Polar residues" evidence="2">
    <location>
        <begin position="605"/>
        <end position="623"/>
    </location>
</feature>
<sequence length="836" mass="89383">MTSQPPRKSYAEALGLKKSQLAPVPKVPATKTKQSETPKDATPTSAPSGNVSSAVPENAIQIPSPAPALPQSHTSTPKPATPEPVIPLALPVTSPRADLEAATSVPRCCGAPATPSEVEIAVGIDEPDAGVCQDTDSGESKQLSYTQLETANRRLEVELDLLKQQNEQLTLALITARVQQEPDSENDKAHAESMDSGDNSTQKRLSELQGALESAETERKDNARVVDNLTEKLNTVTIERDVAQDRYNETKRKLAVCSADLKDIRSQYKHAIEHLSLVSQARDEAAAQQKVLMQALQATEASAKTLSAQVQQQIDDLVAALHTQKDALMNAVEHDKDQDPKVKQEEADIKLSHIEPLDLTHDFSTSEDGNSQVMNSEDAEHLKGEGGVAGAATSVTFPTDHITPDEPTPTVSTIDKYTMIEEATLDDSKSSSAASVPHTDVQAELRHDSDNSGSNSPEEPIRVARSPTPDEDANEAARAFQQDETIGSTALSARVTRISFAWVSMPEDPEDTYATGLTESGDFLGSRPSSSASSNIADRMYEADLLAQAEDGPSTGAASSKTMSPTGSRTSPAKSDSAHKRPASTSVSSSARSALSDRLRARSSPTATRIPQPSSMSPLTSANLAAMKAKTQPNNARAPRSPAEHVKTTSERRPSGGTGKRGKAANIRANQSLEQPNSTKTTPSNTTQKQEVPKSTVNTAPSRPITSLNWRSKAVLAPPSTKTTSGTTAEASASASATRPGLFERRRRSTLRNNAEDHQHLGQAGLGQDLLVTQSRQPPHEPLGLTELAPYPTDAATSTGAPVEKLSTDISESTLTQMLRREGRSWSDMYDDENQW</sequence>
<feature type="compositionally biased region" description="Polar residues" evidence="2">
    <location>
        <begin position="482"/>
        <end position="491"/>
    </location>
</feature>
<dbReference type="RefSeq" id="XP_046014493.1">
    <property type="nucleotide sequence ID" value="XM_046158633.1"/>
</dbReference>
<reference evidence="3" key="1">
    <citation type="journal article" date="2021" name="Nat. Commun.">
        <title>Genetic determinants of endophytism in the Arabidopsis root mycobiome.</title>
        <authorList>
            <person name="Mesny F."/>
            <person name="Miyauchi S."/>
            <person name="Thiergart T."/>
            <person name="Pickel B."/>
            <person name="Atanasova L."/>
            <person name="Karlsson M."/>
            <person name="Huettel B."/>
            <person name="Barry K.W."/>
            <person name="Haridas S."/>
            <person name="Chen C."/>
            <person name="Bauer D."/>
            <person name="Andreopoulos W."/>
            <person name="Pangilinan J."/>
            <person name="LaButti K."/>
            <person name="Riley R."/>
            <person name="Lipzen A."/>
            <person name="Clum A."/>
            <person name="Drula E."/>
            <person name="Henrissat B."/>
            <person name="Kohler A."/>
            <person name="Grigoriev I.V."/>
            <person name="Martin F.M."/>
            <person name="Hacquard S."/>
        </authorList>
    </citation>
    <scope>NUCLEOTIDE SEQUENCE</scope>
    <source>
        <strain evidence="3">MPI-CAGE-CH-0230</strain>
    </source>
</reference>
<feature type="compositionally biased region" description="Polar residues" evidence="2">
    <location>
        <begin position="42"/>
        <end position="55"/>
    </location>
</feature>
<gene>
    <name evidence="3" type="ORF">B0I36DRAFT_362305</name>
</gene>
<feature type="compositionally biased region" description="Low complexity" evidence="2">
    <location>
        <begin position="720"/>
        <end position="738"/>
    </location>
</feature>
<protein>
    <submittedName>
        <fullName evidence="3">Uncharacterized protein</fullName>
    </submittedName>
</protein>
<feature type="compositionally biased region" description="Low complexity" evidence="2">
    <location>
        <begin position="675"/>
        <end position="689"/>
    </location>
</feature>
<dbReference type="AlphaFoldDB" id="A0A9P8YAM4"/>
<feature type="compositionally biased region" description="Low complexity" evidence="2">
    <location>
        <begin position="583"/>
        <end position="594"/>
    </location>
</feature>
<keyword evidence="4" id="KW-1185">Reference proteome</keyword>
<evidence type="ECO:0000313" key="4">
    <source>
        <dbReference type="Proteomes" id="UP000756346"/>
    </source>
</evidence>
<feature type="compositionally biased region" description="Basic and acidic residues" evidence="2">
    <location>
        <begin position="642"/>
        <end position="654"/>
    </location>
</feature>
<dbReference type="EMBL" id="JAGTJQ010000004">
    <property type="protein sequence ID" value="KAH7033661.1"/>
    <property type="molecule type" value="Genomic_DNA"/>
</dbReference>
<evidence type="ECO:0000256" key="1">
    <source>
        <dbReference type="SAM" id="Coils"/>
    </source>
</evidence>
<dbReference type="Proteomes" id="UP000756346">
    <property type="component" value="Unassembled WGS sequence"/>
</dbReference>
<feature type="compositionally biased region" description="Polar residues" evidence="2">
    <location>
        <begin position="556"/>
        <end position="574"/>
    </location>
</feature>
<dbReference type="GeneID" id="70188179"/>
<feature type="coiled-coil region" evidence="1">
    <location>
        <begin position="145"/>
        <end position="172"/>
    </location>
</feature>
<proteinExistence type="predicted"/>
<keyword evidence="1" id="KW-0175">Coiled coil</keyword>
<feature type="compositionally biased region" description="Polar residues" evidence="2">
    <location>
        <begin position="693"/>
        <end position="710"/>
    </location>
</feature>
<feature type="region of interest" description="Disordered" evidence="2">
    <location>
        <begin position="773"/>
        <end position="806"/>
    </location>
</feature>
<feature type="compositionally biased region" description="Polar residues" evidence="2">
    <location>
        <begin position="362"/>
        <end position="375"/>
    </location>
</feature>
<evidence type="ECO:0000313" key="3">
    <source>
        <dbReference type="EMBL" id="KAH7033661.1"/>
    </source>
</evidence>